<reference evidence="15" key="1">
    <citation type="submission" date="2023-08" db="EMBL/GenBank/DDBJ databases">
        <title>Emergence of clinically-relevant ST2 carbapenem-resistant Acinetobacter baumannii strains in hospital sewages in Zhejiang, East of China.</title>
        <authorList>
            <person name="Kaichao C."/>
            <person name="Zhang R."/>
        </authorList>
    </citation>
    <scope>NUCLEOTIDE SEQUENCE</scope>
    <source>
        <strain evidence="15">M-RB-37</strain>
    </source>
</reference>
<feature type="signal peptide" evidence="12">
    <location>
        <begin position="1"/>
        <end position="27"/>
    </location>
</feature>
<dbReference type="Gene3D" id="2.40.170.20">
    <property type="entry name" value="TonB-dependent receptor, beta-barrel domain"/>
    <property type="match status" value="1"/>
</dbReference>
<dbReference type="Pfam" id="PF07715">
    <property type="entry name" value="Plug"/>
    <property type="match status" value="1"/>
</dbReference>
<comment type="similarity">
    <text evidence="2 10 11">Belongs to the TonB-dependent receptor family.</text>
</comment>
<gene>
    <name evidence="15" type="ORF">RFH47_13275</name>
</gene>
<dbReference type="InterPro" id="IPR000531">
    <property type="entry name" value="Beta-barrel_TonB"/>
</dbReference>
<dbReference type="InterPro" id="IPR010105">
    <property type="entry name" value="TonB_sidphr_rcpt"/>
</dbReference>
<feature type="domain" description="TonB-dependent receptor-like beta-barrel" evidence="13">
    <location>
        <begin position="261"/>
        <end position="669"/>
    </location>
</feature>
<keyword evidence="4 10" id="KW-1134">Transmembrane beta strand</keyword>
<dbReference type="PANTHER" id="PTHR32552:SF74">
    <property type="entry name" value="HYDROXAMATE SIDEROPHORE RECEPTOR FHUE"/>
    <property type="match status" value="1"/>
</dbReference>
<feature type="domain" description="TonB-dependent receptor plug" evidence="14">
    <location>
        <begin position="56"/>
        <end position="154"/>
    </location>
</feature>
<dbReference type="Pfam" id="PF00593">
    <property type="entry name" value="TonB_dep_Rec_b-barrel"/>
    <property type="match status" value="1"/>
</dbReference>
<dbReference type="NCBIfam" id="TIGR01783">
    <property type="entry name" value="TonB-siderophor"/>
    <property type="match status" value="1"/>
</dbReference>
<evidence type="ECO:0000256" key="9">
    <source>
        <dbReference type="ARBA" id="ARBA00023237"/>
    </source>
</evidence>
<protein>
    <submittedName>
        <fullName evidence="15">TonB-dependent siderophore receptor</fullName>
    </submittedName>
</protein>
<dbReference type="Gene3D" id="2.170.130.10">
    <property type="entry name" value="TonB-dependent receptor, plug domain"/>
    <property type="match status" value="1"/>
</dbReference>
<comment type="subcellular location">
    <subcellularLocation>
        <location evidence="1 10">Cell outer membrane</location>
        <topology evidence="1 10">Multi-pass membrane protein</topology>
    </subcellularLocation>
</comment>
<dbReference type="GO" id="GO:0038023">
    <property type="term" value="F:signaling receptor activity"/>
    <property type="evidence" value="ECO:0007669"/>
    <property type="project" value="InterPro"/>
</dbReference>
<keyword evidence="6 11" id="KW-0798">TonB box</keyword>
<dbReference type="Proteomes" id="UP001243844">
    <property type="component" value="Unassembled WGS sequence"/>
</dbReference>
<dbReference type="RefSeq" id="WP_308981849.1">
    <property type="nucleotide sequence ID" value="NZ_JAVIDL010000030.1"/>
</dbReference>
<evidence type="ECO:0000313" key="16">
    <source>
        <dbReference type="Proteomes" id="UP001243844"/>
    </source>
</evidence>
<evidence type="ECO:0000256" key="6">
    <source>
        <dbReference type="ARBA" id="ARBA00023077"/>
    </source>
</evidence>
<keyword evidence="5 10" id="KW-0812">Transmembrane</keyword>
<evidence type="ECO:0000256" key="7">
    <source>
        <dbReference type="ARBA" id="ARBA00023136"/>
    </source>
</evidence>
<dbReference type="GO" id="GO:0015891">
    <property type="term" value="P:siderophore transport"/>
    <property type="evidence" value="ECO:0007669"/>
    <property type="project" value="InterPro"/>
</dbReference>
<dbReference type="SUPFAM" id="SSF56935">
    <property type="entry name" value="Porins"/>
    <property type="match status" value="1"/>
</dbReference>
<feature type="chain" id="PRO_5043319973" evidence="12">
    <location>
        <begin position="28"/>
        <end position="701"/>
    </location>
</feature>
<evidence type="ECO:0000256" key="4">
    <source>
        <dbReference type="ARBA" id="ARBA00022452"/>
    </source>
</evidence>
<sequence>MKVKIRRSALVLSLGALSGFVHSTAFADDAIVLDVIRLEAQADPTAPSLGKLGQSNKDVAQALTVISEQEMKQRNLQSLDDVLQAAGGITTQPYQLLTTAYYTRGFKIDSFSQNGVPVLMGNMAAAPQEMSIYEQVEVLRGANGLLQGTGNPAATVNLVPKRPQDHFTGSASLGYGSWNHINAGLDVSVPLSKDGRVRSRFVASAYDKDFFYDTSKQRSENYYGVIDFDLTDQAILYAGVHEQKIRGGSNMSGVPFYANGQDAHLPRRTYLDADWDRFDWNNTRIFSGLDYRFENGWFANVQYNHFQGKSYLDYAGASGKLDPISHKGLKLTGGSYQFDQKQDSVDAYVKGDIHLFDRDHELLLGAQYQKITSEQFTASVFGLDKNIEVDPWHWEPSSVARPIMDQYLSRGPDVTEQTGYYATGRFSVSDQIKFILGGRLSNWKNTANNKTIQLNNEFTPYTGLVWTLNPNWNAYVSYAEIFQPQKQKDVNGQLLDPIRGSNVETGLKADLLDDRLHFNAAIYQIIQEDRAQEDPEHPCASQLDGFCYIADGKVRSRGFELEAKGQLTEAVSLTASYSQNYTKYLRDAKSEGQSFSRFAPKHMFNLWVNYVPAIGAEKLNLALGLRAQSAFSVTSGEVTLNQGGYSIVDSKLGYQISPNIEASVFVKNLFDRRYYQSLSGVNWNNRYGEPRSAMLMVNTRF</sequence>
<evidence type="ECO:0000256" key="12">
    <source>
        <dbReference type="SAM" id="SignalP"/>
    </source>
</evidence>
<evidence type="ECO:0000256" key="10">
    <source>
        <dbReference type="PROSITE-ProRule" id="PRU01360"/>
    </source>
</evidence>
<dbReference type="InterPro" id="IPR036942">
    <property type="entry name" value="Beta-barrel_TonB_sf"/>
</dbReference>
<evidence type="ECO:0000256" key="3">
    <source>
        <dbReference type="ARBA" id="ARBA00022448"/>
    </source>
</evidence>
<evidence type="ECO:0000256" key="2">
    <source>
        <dbReference type="ARBA" id="ARBA00009810"/>
    </source>
</evidence>
<proteinExistence type="inferred from homology"/>
<dbReference type="InterPro" id="IPR012910">
    <property type="entry name" value="Plug_dom"/>
</dbReference>
<evidence type="ECO:0000256" key="1">
    <source>
        <dbReference type="ARBA" id="ARBA00004571"/>
    </source>
</evidence>
<evidence type="ECO:0000256" key="8">
    <source>
        <dbReference type="ARBA" id="ARBA00023170"/>
    </source>
</evidence>
<keyword evidence="3 10" id="KW-0813">Transport</keyword>
<dbReference type="AlphaFoldDB" id="A0AAW8JC71"/>
<keyword evidence="9 10" id="KW-0998">Cell outer membrane</keyword>
<keyword evidence="7 10" id="KW-0472">Membrane</keyword>
<evidence type="ECO:0000256" key="5">
    <source>
        <dbReference type="ARBA" id="ARBA00022692"/>
    </source>
</evidence>
<evidence type="ECO:0000313" key="15">
    <source>
        <dbReference type="EMBL" id="MDQ8936690.1"/>
    </source>
</evidence>
<dbReference type="GO" id="GO:0015344">
    <property type="term" value="F:siderophore uptake transmembrane transporter activity"/>
    <property type="evidence" value="ECO:0007669"/>
    <property type="project" value="TreeGrafter"/>
</dbReference>
<accession>A0AAW8JC71</accession>
<keyword evidence="12" id="KW-0732">Signal</keyword>
<dbReference type="PROSITE" id="PS52016">
    <property type="entry name" value="TONB_DEPENDENT_REC_3"/>
    <property type="match status" value="1"/>
</dbReference>
<comment type="caution">
    <text evidence="15">The sequence shown here is derived from an EMBL/GenBank/DDBJ whole genome shotgun (WGS) entry which is preliminary data.</text>
</comment>
<dbReference type="InterPro" id="IPR039426">
    <property type="entry name" value="TonB-dep_rcpt-like"/>
</dbReference>
<evidence type="ECO:0000259" key="13">
    <source>
        <dbReference type="Pfam" id="PF00593"/>
    </source>
</evidence>
<evidence type="ECO:0000259" key="14">
    <source>
        <dbReference type="Pfam" id="PF07715"/>
    </source>
</evidence>
<name>A0AAW8JC71_9GAMM</name>
<dbReference type="PANTHER" id="PTHR32552">
    <property type="entry name" value="FERRICHROME IRON RECEPTOR-RELATED"/>
    <property type="match status" value="1"/>
</dbReference>
<organism evidence="15 16">
    <name type="scientific">Acinetobacter rudis</name>
    <dbReference type="NCBI Taxonomy" id="632955"/>
    <lineage>
        <taxon>Bacteria</taxon>
        <taxon>Pseudomonadati</taxon>
        <taxon>Pseudomonadota</taxon>
        <taxon>Gammaproteobacteria</taxon>
        <taxon>Moraxellales</taxon>
        <taxon>Moraxellaceae</taxon>
        <taxon>Acinetobacter</taxon>
    </lineage>
</organism>
<dbReference type="InterPro" id="IPR037066">
    <property type="entry name" value="Plug_dom_sf"/>
</dbReference>
<dbReference type="GO" id="GO:0009279">
    <property type="term" value="C:cell outer membrane"/>
    <property type="evidence" value="ECO:0007669"/>
    <property type="project" value="UniProtKB-SubCell"/>
</dbReference>
<dbReference type="EMBL" id="JAVIDL010000030">
    <property type="protein sequence ID" value="MDQ8936690.1"/>
    <property type="molecule type" value="Genomic_DNA"/>
</dbReference>
<keyword evidence="8 15" id="KW-0675">Receptor</keyword>
<dbReference type="CDD" id="cd01347">
    <property type="entry name" value="ligand_gated_channel"/>
    <property type="match status" value="1"/>
</dbReference>
<evidence type="ECO:0000256" key="11">
    <source>
        <dbReference type="RuleBase" id="RU003357"/>
    </source>
</evidence>